<feature type="compositionally biased region" description="Low complexity" evidence="1">
    <location>
        <begin position="247"/>
        <end position="264"/>
    </location>
</feature>
<feature type="region of interest" description="Disordered" evidence="1">
    <location>
        <begin position="98"/>
        <end position="137"/>
    </location>
</feature>
<dbReference type="RefSeq" id="WP_109284107.1">
    <property type="nucleotide sequence ID" value="NZ_JBFAUK010000020.1"/>
</dbReference>
<feature type="transmembrane region" description="Helical" evidence="2">
    <location>
        <begin position="43"/>
        <end position="67"/>
    </location>
</feature>
<reference evidence="3 4" key="1">
    <citation type="submission" date="2024-06" db="EMBL/GenBank/DDBJ databases">
        <title>The Natural Products Discovery Center: Release of the First 8490 Sequenced Strains for Exploring Actinobacteria Biosynthetic Diversity.</title>
        <authorList>
            <person name="Kalkreuter E."/>
            <person name="Kautsar S.A."/>
            <person name="Yang D."/>
            <person name="Bader C.D."/>
            <person name="Teijaro C.N."/>
            <person name="Fluegel L."/>
            <person name="Davis C.M."/>
            <person name="Simpson J.R."/>
            <person name="Lauterbach L."/>
            <person name="Steele A.D."/>
            <person name="Gui C."/>
            <person name="Meng S."/>
            <person name="Li G."/>
            <person name="Viehrig K."/>
            <person name="Ye F."/>
            <person name="Su P."/>
            <person name="Kiefer A.F."/>
            <person name="Nichols A."/>
            <person name="Cepeda A.J."/>
            <person name="Yan W."/>
            <person name="Fan B."/>
            <person name="Jiang Y."/>
            <person name="Adhikari A."/>
            <person name="Zheng C.-J."/>
            <person name="Schuster L."/>
            <person name="Cowan T.M."/>
            <person name="Smanski M.J."/>
            <person name="Chevrette M.G."/>
            <person name="De Carvalho L.P.S."/>
            <person name="Shen B."/>
        </authorList>
    </citation>
    <scope>NUCLEOTIDE SEQUENCE [LARGE SCALE GENOMIC DNA]</scope>
    <source>
        <strain evidence="3 4">NPDC052347</strain>
    </source>
</reference>
<feature type="region of interest" description="Disordered" evidence="1">
    <location>
        <begin position="180"/>
        <end position="307"/>
    </location>
</feature>
<comment type="caution">
    <text evidence="3">The sequence shown here is derived from an EMBL/GenBank/DDBJ whole genome shotgun (WGS) entry which is preliminary data.</text>
</comment>
<accession>A0ABV3K2B0</accession>
<feature type="transmembrane region" description="Helical" evidence="2">
    <location>
        <begin position="160"/>
        <end position="177"/>
    </location>
</feature>
<protein>
    <submittedName>
        <fullName evidence="3">Uncharacterized protein</fullName>
    </submittedName>
</protein>
<dbReference type="EMBL" id="JBFAUK010000020">
    <property type="protein sequence ID" value="MEV5509297.1"/>
    <property type="molecule type" value="Genomic_DNA"/>
</dbReference>
<feature type="transmembrane region" description="Helical" evidence="2">
    <location>
        <begin position="20"/>
        <end position="37"/>
    </location>
</feature>
<evidence type="ECO:0000256" key="1">
    <source>
        <dbReference type="SAM" id="MobiDB-lite"/>
    </source>
</evidence>
<feature type="compositionally biased region" description="Basic and acidic residues" evidence="1">
    <location>
        <begin position="198"/>
        <end position="213"/>
    </location>
</feature>
<evidence type="ECO:0000313" key="4">
    <source>
        <dbReference type="Proteomes" id="UP001552594"/>
    </source>
</evidence>
<evidence type="ECO:0000313" key="3">
    <source>
        <dbReference type="EMBL" id="MEV5509297.1"/>
    </source>
</evidence>
<feature type="compositionally biased region" description="Low complexity" evidence="1">
    <location>
        <begin position="291"/>
        <end position="307"/>
    </location>
</feature>
<dbReference type="Proteomes" id="UP001552594">
    <property type="component" value="Unassembled WGS sequence"/>
</dbReference>
<keyword evidence="2" id="KW-0812">Transmembrane</keyword>
<sequence length="307" mass="30978">MDDKAESGAKAKGRRLDLSVAQVAGSALAAVVAALLAGKLGVYGTVIGAGVVSVVATTGSTVFHHLFTRTGEQVREATAQAARPRMRRVPVGDAGRAVARSRSAQAQATVPPGAGPDRTRPMPQASERREHSGAYPGVFREEYSEGTLHGTRVRGWKRSLLAAGAVFVLAMGTLTVVELTSGSSADGNGGTTIGQIIRPEKPAGKQREHRPDSGEETPGPERSAGGNGQTDEPATPSPDASRPGQDTGKQTPKPSPTPSSGDTKPSPPPTPGPTGTPDHGKNGGTEGQAGGAAQTPPAGTAGQGSVS</sequence>
<evidence type="ECO:0000256" key="2">
    <source>
        <dbReference type="SAM" id="Phobius"/>
    </source>
</evidence>
<feature type="compositionally biased region" description="Low complexity" evidence="1">
    <location>
        <begin position="98"/>
        <end position="108"/>
    </location>
</feature>
<organism evidence="3 4">
    <name type="scientific">Streptomyces orinoci</name>
    <name type="common">Streptoverticillium orinoci</name>
    <dbReference type="NCBI Taxonomy" id="67339"/>
    <lineage>
        <taxon>Bacteria</taxon>
        <taxon>Bacillati</taxon>
        <taxon>Actinomycetota</taxon>
        <taxon>Actinomycetes</taxon>
        <taxon>Kitasatosporales</taxon>
        <taxon>Streptomycetaceae</taxon>
        <taxon>Streptomyces</taxon>
    </lineage>
</organism>
<keyword evidence="2" id="KW-0472">Membrane</keyword>
<gene>
    <name evidence="3" type="ORF">AB0L16_23175</name>
</gene>
<feature type="compositionally biased region" description="Pro residues" evidence="1">
    <location>
        <begin position="265"/>
        <end position="274"/>
    </location>
</feature>
<name>A0ABV3K2B0_STRON</name>
<keyword evidence="2" id="KW-1133">Transmembrane helix</keyword>
<keyword evidence="4" id="KW-1185">Reference proteome</keyword>
<proteinExistence type="predicted"/>